<dbReference type="InterPro" id="IPR001444">
    <property type="entry name" value="Flag_bb_rod_N"/>
</dbReference>
<evidence type="ECO:0000256" key="5">
    <source>
        <dbReference type="ARBA" id="ARBA00040228"/>
    </source>
</evidence>
<dbReference type="OrthoDB" id="9804559at2"/>
<evidence type="ECO:0000313" key="11">
    <source>
        <dbReference type="Proteomes" id="UP000006201"/>
    </source>
</evidence>
<sequence length="255" mass="27546">MDKLLYISMSGAKQNLLGVAVNANNLANAKTVGFKSDFEQARSMQAFGEGLPTRVFAMEERPGSKMAMGALSTTGRNLDVAVSGGGWLVVQDQNGEEAFTRGGNLQITSTGQLLTAKGEAVIGEGGPIILPVPLEKVQISTDGTIQVRPQGAPASFLEDVERLKVVVPQNQNLLEKGLDGLFRPKDKSTFKDQCDFCDTNLEVQVISGALEMSNVNPVDEMVGMIAHQRQFELQVKMMKTAEKMDESQASLLRII</sequence>
<keyword evidence="10" id="KW-0282">Flagellum</keyword>
<dbReference type="Pfam" id="PF22692">
    <property type="entry name" value="LlgE_F_G_D1"/>
    <property type="match status" value="1"/>
</dbReference>
<dbReference type="InterPro" id="IPR010930">
    <property type="entry name" value="Flg_bb/hook_C_dom"/>
</dbReference>
<dbReference type="Pfam" id="PF06429">
    <property type="entry name" value="Flg_bbr_C"/>
    <property type="match status" value="1"/>
</dbReference>
<evidence type="ECO:0000259" key="8">
    <source>
        <dbReference type="Pfam" id="PF06429"/>
    </source>
</evidence>
<dbReference type="InterPro" id="IPR037925">
    <property type="entry name" value="FlgE/F/G-like"/>
</dbReference>
<dbReference type="eggNOG" id="COG4787">
    <property type="taxonomic scope" value="Bacteria"/>
</dbReference>
<feature type="domain" description="Flagellar basal-body/hook protein C-terminal" evidence="8">
    <location>
        <begin position="207"/>
        <end position="249"/>
    </location>
</feature>
<dbReference type="InterPro" id="IPR020013">
    <property type="entry name" value="Flagellar_FlgE/F/G"/>
</dbReference>
<feature type="domain" description="Flagellar basal body rod protein N-terminal" evidence="7">
    <location>
        <begin position="5"/>
        <end position="35"/>
    </location>
</feature>
<gene>
    <name evidence="10" type="ORF">PTD2_12169</name>
</gene>
<evidence type="ECO:0000256" key="6">
    <source>
        <dbReference type="RuleBase" id="RU362116"/>
    </source>
</evidence>
<evidence type="ECO:0000256" key="3">
    <source>
        <dbReference type="ARBA" id="ARBA00023143"/>
    </source>
</evidence>
<proteinExistence type="inferred from homology"/>
<evidence type="ECO:0000313" key="10">
    <source>
        <dbReference type="EMBL" id="EAR29572.1"/>
    </source>
</evidence>
<feature type="domain" description="Flagellar hook protein FlgE/F/G-like D1" evidence="9">
    <location>
        <begin position="81"/>
        <end position="147"/>
    </location>
</feature>
<keyword evidence="10" id="KW-0966">Cell projection</keyword>
<dbReference type="EMBL" id="AAOH01000002">
    <property type="protein sequence ID" value="EAR29572.1"/>
    <property type="molecule type" value="Genomic_DNA"/>
</dbReference>
<accession>A4C6G8</accession>
<dbReference type="GO" id="GO:0071978">
    <property type="term" value="P:bacterial-type flagellum-dependent swarming motility"/>
    <property type="evidence" value="ECO:0007669"/>
    <property type="project" value="TreeGrafter"/>
</dbReference>
<dbReference type="HOGENOM" id="CLU_013687_1_0_6"/>
<keyword evidence="3 6" id="KW-0975">Bacterial flagellum</keyword>
<dbReference type="InterPro" id="IPR053967">
    <property type="entry name" value="LlgE_F_G-like_D1"/>
</dbReference>
<name>A4C6G8_9GAMM</name>
<evidence type="ECO:0000256" key="2">
    <source>
        <dbReference type="ARBA" id="ARBA00009677"/>
    </source>
</evidence>
<organism evidence="10 11">
    <name type="scientific">Pseudoalteromonas tunicata D2</name>
    <dbReference type="NCBI Taxonomy" id="87626"/>
    <lineage>
        <taxon>Bacteria</taxon>
        <taxon>Pseudomonadati</taxon>
        <taxon>Pseudomonadota</taxon>
        <taxon>Gammaproteobacteria</taxon>
        <taxon>Alteromonadales</taxon>
        <taxon>Pseudoalteromonadaceae</taxon>
        <taxon>Pseudoalteromonas</taxon>
    </lineage>
</organism>
<dbReference type="NCBIfam" id="NF009280">
    <property type="entry name" value="PRK12640.1"/>
    <property type="match status" value="1"/>
</dbReference>
<dbReference type="NCBIfam" id="TIGR03506">
    <property type="entry name" value="FlgEFG_subfam"/>
    <property type="match status" value="1"/>
</dbReference>
<keyword evidence="11" id="KW-1185">Reference proteome</keyword>
<reference evidence="10 11" key="1">
    <citation type="submission" date="2006-02" db="EMBL/GenBank/DDBJ databases">
        <authorList>
            <person name="Moran M.A."/>
            <person name="Kjelleberg S."/>
            <person name="Egan S."/>
            <person name="Saunders N."/>
            <person name="Thomas T."/>
            <person name="Ferriera S."/>
            <person name="Johnson J."/>
            <person name="Kravitz S."/>
            <person name="Halpern A."/>
            <person name="Remington K."/>
            <person name="Beeson K."/>
            <person name="Tran B."/>
            <person name="Rogers Y.-H."/>
            <person name="Friedman R."/>
            <person name="Venter J.C."/>
        </authorList>
    </citation>
    <scope>NUCLEOTIDE SEQUENCE [LARGE SCALE GENOMIC DNA]</scope>
    <source>
        <strain evidence="10 11">D2</strain>
    </source>
</reference>
<evidence type="ECO:0000259" key="7">
    <source>
        <dbReference type="Pfam" id="PF00460"/>
    </source>
</evidence>
<evidence type="ECO:0000256" key="1">
    <source>
        <dbReference type="ARBA" id="ARBA00004117"/>
    </source>
</evidence>
<evidence type="ECO:0000259" key="9">
    <source>
        <dbReference type="Pfam" id="PF22692"/>
    </source>
</evidence>
<protein>
    <recommendedName>
        <fullName evidence="5 6">Flagellar basal-body rod protein FlgF</fullName>
    </recommendedName>
</protein>
<dbReference type="AlphaFoldDB" id="A4C6G8"/>
<dbReference type="RefSeq" id="WP_009837446.1">
    <property type="nucleotide sequence ID" value="NZ_AAOH01000002.1"/>
</dbReference>
<keyword evidence="10" id="KW-0969">Cilium</keyword>
<evidence type="ECO:0000256" key="4">
    <source>
        <dbReference type="ARBA" id="ARBA00038560"/>
    </source>
</evidence>
<comment type="caution">
    <text evidence="10">The sequence shown here is derived from an EMBL/GenBank/DDBJ whole genome shotgun (WGS) entry which is preliminary data.</text>
</comment>
<dbReference type="Proteomes" id="UP000006201">
    <property type="component" value="Unassembled WGS sequence"/>
</dbReference>
<dbReference type="STRING" id="87626.PTD2_12169"/>
<dbReference type="SUPFAM" id="SSF117143">
    <property type="entry name" value="Flagellar hook protein flgE"/>
    <property type="match status" value="1"/>
</dbReference>
<comment type="subunit">
    <text evidence="4 6">The basal body constitutes a major portion of the flagellar organelle and consists of five rings (E,L,P,S, and M) mounted on a central rod. The rod consists of about 26 subunits of FlgG in the distal portion, and FlgB, FlgC and FlgF are thought to build up the proximal portion of the rod with about 6 subunits each.</text>
</comment>
<dbReference type="Pfam" id="PF00460">
    <property type="entry name" value="Flg_bb_rod"/>
    <property type="match status" value="1"/>
</dbReference>
<dbReference type="PANTHER" id="PTHR30435:SF18">
    <property type="entry name" value="FLAGELLAR BASAL-BODY ROD PROTEIN FLGF"/>
    <property type="match status" value="1"/>
</dbReference>
<comment type="similarity">
    <text evidence="2 6">Belongs to the flagella basal body rod proteins family.</text>
</comment>
<comment type="subcellular location">
    <subcellularLocation>
        <location evidence="1 6">Bacterial flagellum basal body</location>
    </subcellularLocation>
</comment>
<dbReference type="GO" id="GO:0030694">
    <property type="term" value="C:bacterial-type flagellum basal body, rod"/>
    <property type="evidence" value="ECO:0007669"/>
    <property type="project" value="UniProtKB-UniRule"/>
</dbReference>
<dbReference type="PANTHER" id="PTHR30435">
    <property type="entry name" value="FLAGELLAR PROTEIN"/>
    <property type="match status" value="1"/>
</dbReference>